<comment type="caution">
    <text evidence="1">The sequence shown here is derived from an EMBL/GenBank/DDBJ whole genome shotgun (WGS) entry which is preliminary data.</text>
</comment>
<reference evidence="1" key="2">
    <citation type="submission" date="2020-11" db="EMBL/GenBank/DDBJ databases">
        <authorList>
            <person name="McCartney M.A."/>
            <person name="Auch B."/>
            <person name="Kono T."/>
            <person name="Mallez S."/>
            <person name="Becker A."/>
            <person name="Gohl D.M."/>
            <person name="Silverstein K.A.T."/>
            <person name="Koren S."/>
            <person name="Bechman K.B."/>
            <person name="Herman A."/>
            <person name="Abrahante J.E."/>
            <person name="Garbe J."/>
        </authorList>
    </citation>
    <scope>NUCLEOTIDE SEQUENCE</scope>
    <source>
        <strain evidence="1">Duluth1</strain>
        <tissue evidence="1">Whole animal</tissue>
    </source>
</reference>
<dbReference type="AlphaFoldDB" id="A0A9D4HXY3"/>
<organism evidence="1 2">
    <name type="scientific">Dreissena polymorpha</name>
    <name type="common">Zebra mussel</name>
    <name type="synonym">Mytilus polymorpha</name>
    <dbReference type="NCBI Taxonomy" id="45954"/>
    <lineage>
        <taxon>Eukaryota</taxon>
        <taxon>Metazoa</taxon>
        <taxon>Spiralia</taxon>
        <taxon>Lophotrochozoa</taxon>
        <taxon>Mollusca</taxon>
        <taxon>Bivalvia</taxon>
        <taxon>Autobranchia</taxon>
        <taxon>Heteroconchia</taxon>
        <taxon>Euheterodonta</taxon>
        <taxon>Imparidentia</taxon>
        <taxon>Neoheterodontei</taxon>
        <taxon>Myida</taxon>
        <taxon>Dreissenoidea</taxon>
        <taxon>Dreissenidae</taxon>
        <taxon>Dreissena</taxon>
    </lineage>
</organism>
<evidence type="ECO:0000313" key="2">
    <source>
        <dbReference type="Proteomes" id="UP000828390"/>
    </source>
</evidence>
<evidence type="ECO:0000313" key="1">
    <source>
        <dbReference type="EMBL" id="KAH3735041.1"/>
    </source>
</evidence>
<reference evidence="1" key="1">
    <citation type="journal article" date="2019" name="bioRxiv">
        <title>The Genome of the Zebra Mussel, Dreissena polymorpha: A Resource for Invasive Species Research.</title>
        <authorList>
            <person name="McCartney M.A."/>
            <person name="Auch B."/>
            <person name="Kono T."/>
            <person name="Mallez S."/>
            <person name="Zhang Y."/>
            <person name="Obille A."/>
            <person name="Becker A."/>
            <person name="Abrahante J.E."/>
            <person name="Garbe J."/>
            <person name="Badalamenti J.P."/>
            <person name="Herman A."/>
            <person name="Mangelson H."/>
            <person name="Liachko I."/>
            <person name="Sullivan S."/>
            <person name="Sone E.D."/>
            <person name="Koren S."/>
            <person name="Silverstein K.A.T."/>
            <person name="Beckman K.B."/>
            <person name="Gohl D.M."/>
        </authorList>
    </citation>
    <scope>NUCLEOTIDE SEQUENCE</scope>
    <source>
        <strain evidence="1">Duluth1</strain>
        <tissue evidence="1">Whole animal</tissue>
    </source>
</reference>
<dbReference type="EMBL" id="JAIWYP010000011">
    <property type="protein sequence ID" value="KAH3735041.1"/>
    <property type="molecule type" value="Genomic_DNA"/>
</dbReference>
<keyword evidence="2" id="KW-1185">Reference proteome</keyword>
<gene>
    <name evidence="1" type="ORF">DPMN_041501</name>
</gene>
<name>A0A9D4HXY3_DREPO</name>
<proteinExistence type="predicted"/>
<accession>A0A9D4HXY3</accession>
<protein>
    <submittedName>
        <fullName evidence="1">Uncharacterized protein</fullName>
    </submittedName>
</protein>
<dbReference type="Proteomes" id="UP000828390">
    <property type="component" value="Unassembled WGS sequence"/>
</dbReference>
<sequence length="98" mass="11339">MQKPTGNGNETPETTAVKMLLHLFSAFKLSMEEATSILFEHVHRSPGSSMHGKIRNILAKSTYFKDREMDMNRRKHQRYIMPRLRATPSSGLQQKKHN</sequence>